<keyword evidence="3" id="KW-1185">Reference proteome</keyword>
<evidence type="ECO:0000313" key="3">
    <source>
        <dbReference type="Proteomes" id="UP001203297"/>
    </source>
</evidence>
<accession>A0AAD4M8E4</accession>
<evidence type="ECO:0000313" key="2">
    <source>
        <dbReference type="EMBL" id="KAI0304365.1"/>
    </source>
</evidence>
<protein>
    <submittedName>
        <fullName evidence="2">Uncharacterized protein</fullName>
    </submittedName>
</protein>
<proteinExistence type="predicted"/>
<dbReference type="Proteomes" id="UP001203297">
    <property type="component" value="Unassembled WGS sequence"/>
</dbReference>
<feature type="compositionally biased region" description="Pro residues" evidence="1">
    <location>
        <begin position="166"/>
        <end position="182"/>
    </location>
</feature>
<sequence length="326" mass="35938">MKKNVPKFVMYEGTFACTLMANEPRADVEIRTSLRSETAAILESATTAIRIRFSRKLRTMQIYSNGPSLCNKTMFCTRRGVPADARDWALLSNNEKECLAALLDFLRIVEAVEGLPQATPGPLFTGSAEWTSKHPAKRESGRSAELIAEPPQKSKTSSYKASFPTPASPTAPLPSIVSPPPSRSIHVTVNPRPRFPSAPPRAPSDTLRKASSTAVSDALVPGGSPYSPTDRVEGVISRRDLPESRLQTRFMPDVGWCVRSGGARYRIMFLDGVALEIDIDEEWVEMVGCDGSVARYTVRDCSSSRKVGDRMKAFREFLPMFDDSRC</sequence>
<organism evidence="2 3">
    <name type="scientific">Multifurca ochricompacta</name>
    <dbReference type="NCBI Taxonomy" id="376703"/>
    <lineage>
        <taxon>Eukaryota</taxon>
        <taxon>Fungi</taxon>
        <taxon>Dikarya</taxon>
        <taxon>Basidiomycota</taxon>
        <taxon>Agaricomycotina</taxon>
        <taxon>Agaricomycetes</taxon>
        <taxon>Russulales</taxon>
        <taxon>Russulaceae</taxon>
        <taxon>Multifurca</taxon>
    </lineage>
</organism>
<name>A0AAD4M8E4_9AGAM</name>
<feature type="region of interest" description="Disordered" evidence="1">
    <location>
        <begin position="118"/>
        <end position="231"/>
    </location>
</feature>
<reference evidence="2" key="1">
    <citation type="journal article" date="2022" name="New Phytol.">
        <title>Evolutionary transition to the ectomycorrhizal habit in the genomes of a hyperdiverse lineage of mushroom-forming fungi.</title>
        <authorList>
            <person name="Looney B."/>
            <person name="Miyauchi S."/>
            <person name="Morin E."/>
            <person name="Drula E."/>
            <person name="Courty P.E."/>
            <person name="Kohler A."/>
            <person name="Kuo A."/>
            <person name="LaButti K."/>
            <person name="Pangilinan J."/>
            <person name="Lipzen A."/>
            <person name="Riley R."/>
            <person name="Andreopoulos W."/>
            <person name="He G."/>
            <person name="Johnson J."/>
            <person name="Nolan M."/>
            <person name="Tritt A."/>
            <person name="Barry K.W."/>
            <person name="Grigoriev I.V."/>
            <person name="Nagy L.G."/>
            <person name="Hibbett D."/>
            <person name="Henrissat B."/>
            <person name="Matheny P.B."/>
            <person name="Labbe J."/>
            <person name="Martin F.M."/>
        </authorList>
    </citation>
    <scope>NUCLEOTIDE SEQUENCE</scope>
    <source>
        <strain evidence="2">BPL690</strain>
    </source>
</reference>
<gene>
    <name evidence="2" type="ORF">B0F90DRAFT_1243241</name>
</gene>
<comment type="caution">
    <text evidence="2">The sequence shown here is derived from an EMBL/GenBank/DDBJ whole genome shotgun (WGS) entry which is preliminary data.</text>
</comment>
<dbReference type="EMBL" id="WTXG01000007">
    <property type="protein sequence ID" value="KAI0304365.1"/>
    <property type="molecule type" value="Genomic_DNA"/>
</dbReference>
<evidence type="ECO:0000256" key="1">
    <source>
        <dbReference type="SAM" id="MobiDB-lite"/>
    </source>
</evidence>
<dbReference type="AlphaFoldDB" id="A0AAD4M8E4"/>
<feature type="compositionally biased region" description="Pro residues" evidence="1">
    <location>
        <begin position="193"/>
        <end position="202"/>
    </location>
</feature>